<evidence type="ECO:0000256" key="7">
    <source>
        <dbReference type="SAM" id="MobiDB-lite"/>
    </source>
</evidence>
<feature type="compositionally biased region" description="Basic and acidic residues" evidence="7">
    <location>
        <begin position="183"/>
        <end position="215"/>
    </location>
</feature>
<feature type="region of interest" description="Disordered" evidence="7">
    <location>
        <begin position="264"/>
        <end position="286"/>
    </location>
</feature>
<keyword evidence="5" id="KW-0597">Phosphoprotein</keyword>
<proteinExistence type="inferred from homology"/>
<gene>
    <name evidence="9" type="ORF">IHE44_0004415</name>
    <name evidence="8" type="ORF">IHE44_002370</name>
</gene>
<dbReference type="InterPro" id="IPR033335">
    <property type="entry name" value="JUPITER"/>
</dbReference>
<evidence type="ECO:0000256" key="3">
    <source>
        <dbReference type="ARBA" id="ARBA00008329"/>
    </source>
</evidence>
<feature type="compositionally biased region" description="Polar residues" evidence="7">
    <location>
        <begin position="74"/>
        <end position="84"/>
    </location>
</feature>
<protein>
    <submittedName>
        <fullName evidence="8">Hematological and neurological expressed 1-like protein</fullName>
    </submittedName>
</protein>
<dbReference type="GO" id="GO:0005737">
    <property type="term" value="C:cytoplasm"/>
    <property type="evidence" value="ECO:0007669"/>
    <property type="project" value="UniProtKB-SubCell"/>
</dbReference>
<dbReference type="Proteomes" id="UP000618051">
    <property type="component" value="Unassembled WGS sequence"/>
</dbReference>
<feature type="region of interest" description="Disordered" evidence="7">
    <location>
        <begin position="317"/>
        <end position="338"/>
    </location>
</feature>
<evidence type="ECO:0000256" key="6">
    <source>
        <dbReference type="ARBA" id="ARBA00023242"/>
    </source>
</evidence>
<feature type="region of interest" description="Disordered" evidence="7">
    <location>
        <begin position="183"/>
        <end position="230"/>
    </location>
</feature>
<keyword evidence="10" id="KW-1185">Reference proteome</keyword>
<dbReference type="PANTHER" id="PTHR34930">
    <property type="entry name" value="GEO05313P1"/>
    <property type="match status" value="1"/>
</dbReference>
<dbReference type="EMBL" id="JADDUC010000133">
    <property type="protein sequence ID" value="KAG0117622.1"/>
    <property type="molecule type" value="Genomic_DNA"/>
</dbReference>
<feature type="non-terminal residue" evidence="8">
    <location>
        <position position="338"/>
    </location>
</feature>
<dbReference type="AlphaFoldDB" id="A0A835NKF6"/>
<evidence type="ECO:0000256" key="2">
    <source>
        <dbReference type="ARBA" id="ARBA00004496"/>
    </source>
</evidence>
<evidence type="ECO:0000256" key="1">
    <source>
        <dbReference type="ARBA" id="ARBA00004123"/>
    </source>
</evidence>
<reference evidence="9" key="3">
    <citation type="submission" date="2022-01" db="EMBL/GenBank/DDBJ databases">
        <authorList>
            <person name="Rubenstein D.R."/>
        </authorList>
    </citation>
    <scope>NUCLEOTIDE SEQUENCE</scope>
    <source>
        <strain evidence="9">SS15</strain>
        <tissue evidence="9">Liver</tissue>
    </source>
</reference>
<evidence type="ECO:0000313" key="10">
    <source>
        <dbReference type="Proteomes" id="UP000618051"/>
    </source>
</evidence>
<name>A0A835NKF6_9PASS</name>
<dbReference type="EMBL" id="JADDUC020000017">
    <property type="protein sequence ID" value="KAI1233959.1"/>
    <property type="molecule type" value="Genomic_DNA"/>
</dbReference>
<reference evidence="8" key="1">
    <citation type="submission" date="2020-10" db="EMBL/GenBank/DDBJ databases">
        <title>Feather gene expression reveals the developmental basis of iridescence in African starlings.</title>
        <authorList>
            <person name="Rubenstein D.R."/>
        </authorList>
    </citation>
    <scope>NUCLEOTIDE SEQUENCE</scope>
    <source>
        <strain evidence="8">SS15</strain>
        <tissue evidence="8">Liver</tissue>
    </source>
</reference>
<accession>A0A835NKF6</accession>
<feature type="region of interest" description="Disordered" evidence="7">
    <location>
        <begin position="69"/>
        <end position="162"/>
    </location>
</feature>
<comment type="subcellular location">
    <subcellularLocation>
        <location evidence="2">Cytoplasm</location>
    </subcellularLocation>
    <subcellularLocation>
        <location evidence="1">Nucleus</location>
    </subcellularLocation>
</comment>
<reference evidence="9 10" key="2">
    <citation type="journal article" date="2021" name="J. Hered.">
        <title>Feather Gene Expression Elucidates the Developmental Basis of Plumage Iridescence in African Starlings.</title>
        <authorList>
            <person name="Rubenstein D.R."/>
            <person name="Corvelo A."/>
            <person name="MacManes M.D."/>
            <person name="Maia R."/>
            <person name="Narzisi G."/>
            <person name="Rousaki A."/>
            <person name="Vandenabeele P."/>
            <person name="Shawkey M.D."/>
            <person name="Solomon J."/>
        </authorList>
    </citation>
    <scope>NUCLEOTIDE SEQUENCE [LARGE SCALE GENOMIC DNA]</scope>
    <source>
        <strain evidence="9">SS15</strain>
    </source>
</reference>
<evidence type="ECO:0000313" key="9">
    <source>
        <dbReference type="EMBL" id="KAI1233959.1"/>
    </source>
</evidence>
<organism evidence="8">
    <name type="scientific">Lamprotornis superbus</name>
    <dbReference type="NCBI Taxonomy" id="245042"/>
    <lineage>
        <taxon>Eukaryota</taxon>
        <taxon>Metazoa</taxon>
        <taxon>Chordata</taxon>
        <taxon>Craniata</taxon>
        <taxon>Vertebrata</taxon>
        <taxon>Euteleostomi</taxon>
        <taxon>Archelosauria</taxon>
        <taxon>Archosauria</taxon>
        <taxon>Dinosauria</taxon>
        <taxon>Saurischia</taxon>
        <taxon>Theropoda</taxon>
        <taxon>Coelurosauria</taxon>
        <taxon>Aves</taxon>
        <taxon>Neognathae</taxon>
        <taxon>Neoaves</taxon>
        <taxon>Telluraves</taxon>
        <taxon>Australaves</taxon>
        <taxon>Passeriformes</taxon>
        <taxon>Sturnidae</taxon>
        <taxon>Lamprotornis</taxon>
    </lineage>
</organism>
<keyword evidence="6" id="KW-0539">Nucleus</keyword>
<dbReference type="OrthoDB" id="6367565at2759"/>
<feature type="compositionally biased region" description="Basic residues" evidence="7">
    <location>
        <begin position="277"/>
        <end position="286"/>
    </location>
</feature>
<evidence type="ECO:0000313" key="8">
    <source>
        <dbReference type="EMBL" id="KAG0117622.1"/>
    </source>
</evidence>
<comment type="caution">
    <text evidence="8">The sequence shown here is derived from an EMBL/GenBank/DDBJ whole genome shotgun (WGS) entry which is preliminary data.</text>
</comment>
<evidence type="ECO:0000256" key="5">
    <source>
        <dbReference type="ARBA" id="ARBA00022553"/>
    </source>
</evidence>
<feature type="compositionally biased region" description="Low complexity" evidence="7">
    <location>
        <begin position="85"/>
        <end position="96"/>
    </location>
</feature>
<dbReference type="PANTHER" id="PTHR34930:SF5">
    <property type="entry name" value="JUPITER MICROTUBULE ASSOCIATED HOMOLOG 2"/>
    <property type="match status" value="1"/>
</dbReference>
<dbReference type="GO" id="GO:0005634">
    <property type="term" value="C:nucleus"/>
    <property type="evidence" value="ECO:0007669"/>
    <property type="project" value="UniProtKB-SubCell"/>
</dbReference>
<comment type="similarity">
    <text evidence="3">Belongs to the JUPITER family.</text>
</comment>
<evidence type="ECO:0000256" key="4">
    <source>
        <dbReference type="ARBA" id="ARBA00022490"/>
    </source>
</evidence>
<sequence>SKGGLTACSPLPCWGVLVVPESRLEPLTALYQCPWQHRRNFLQRVWSVVSEAFTILTYGLCHQGQKILKPPGGDSSNLFGSTEVSSSSRPHRMASSIFGASEQPQNIPKRTNPPGGKESGIFEDSSSAQPRPRMNPPGGKTSDIFGSPVSPSIVRAHPNKPKDHIVLKEEEIPKNLEATENIKPHLEDGGEKKALGKEEQCKEPEPKIDNHEPRLGPRPRSHNKVLNPPGGKSSIAFYYSAETVCRFPLEKALPNVKVHPRVTEAAASSTKGNKAAKQVRGRAPGQKRVRGTNLIFIYASPYVTHEDSYKGCKCVGSPVPGEASPDSQSGEERSVIGF</sequence>
<keyword evidence="4" id="KW-0963">Cytoplasm</keyword>